<feature type="domain" description="AbiEi antitoxin N-terminal" evidence="1">
    <location>
        <begin position="21"/>
        <end position="65"/>
    </location>
</feature>
<organism evidence="2 3">
    <name type="scientific">Winogradskya consettensis</name>
    <dbReference type="NCBI Taxonomy" id="113560"/>
    <lineage>
        <taxon>Bacteria</taxon>
        <taxon>Bacillati</taxon>
        <taxon>Actinomycetota</taxon>
        <taxon>Actinomycetes</taxon>
        <taxon>Micromonosporales</taxon>
        <taxon>Micromonosporaceae</taxon>
        <taxon>Winogradskya</taxon>
    </lineage>
</organism>
<dbReference type="Proteomes" id="UP000680865">
    <property type="component" value="Unassembled WGS sequence"/>
</dbReference>
<evidence type="ECO:0000313" key="2">
    <source>
        <dbReference type="EMBL" id="GIM78829.1"/>
    </source>
</evidence>
<dbReference type="EMBL" id="BOQP01000035">
    <property type="protein sequence ID" value="GIM78829.1"/>
    <property type="molecule type" value="Genomic_DNA"/>
</dbReference>
<reference evidence="2" key="1">
    <citation type="submission" date="2021-03" db="EMBL/GenBank/DDBJ databases">
        <title>Whole genome shotgun sequence of Actinoplanes consettensis NBRC 14913.</title>
        <authorList>
            <person name="Komaki H."/>
            <person name="Tamura T."/>
        </authorList>
    </citation>
    <scope>NUCLEOTIDE SEQUENCE</scope>
    <source>
        <strain evidence="2">NBRC 14913</strain>
    </source>
</reference>
<dbReference type="InterPro" id="IPR025159">
    <property type="entry name" value="AbiEi_N"/>
</dbReference>
<gene>
    <name evidence="2" type="ORF">Aco04nite_62430</name>
</gene>
<proteinExistence type="predicted"/>
<keyword evidence="3" id="KW-1185">Reference proteome</keyword>
<accession>A0A919SWA3</accession>
<protein>
    <recommendedName>
        <fullName evidence="1">AbiEi antitoxin N-terminal domain-containing protein</fullName>
    </recommendedName>
</protein>
<evidence type="ECO:0000313" key="3">
    <source>
        <dbReference type="Proteomes" id="UP000680865"/>
    </source>
</evidence>
<comment type="caution">
    <text evidence="2">The sequence shown here is derived from an EMBL/GenBank/DDBJ whole genome shotgun (WGS) entry which is preliminary data.</text>
</comment>
<name>A0A919SWA3_9ACTN</name>
<dbReference type="Pfam" id="PF13338">
    <property type="entry name" value="AbiEi_4"/>
    <property type="match status" value="1"/>
</dbReference>
<evidence type="ECO:0000259" key="1">
    <source>
        <dbReference type="Pfam" id="PF13338"/>
    </source>
</evidence>
<sequence>MDVCIAERYIRCMNARRFAALAAVAERQGGLISTAQAAGQGISRAALGRLAEAEAIVALRRGIYLMRGGTSDLTDLRAAWLASNPDRDPDAELISGPVLSHAAAAQVWEAGDLSVWPMDITIPERRWSRQPDIRFRVRSLDPGDVTVMNGLPITTPARTVADLLDDRMGGHDPAHVGKVAADLLTGRRDTFPGLARHLAGRGRRLGLRSTAGGSAVLNGLLVAAGYGESSQGDEGLDAA</sequence>
<dbReference type="AlphaFoldDB" id="A0A919SWA3"/>